<evidence type="ECO:0000256" key="3">
    <source>
        <dbReference type="ARBA" id="ARBA00023274"/>
    </source>
</evidence>
<protein>
    <recommendedName>
        <fullName evidence="4 5">Large ribosomal subunit protein uL10</fullName>
    </recommendedName>
</protein>
<dbReference type="Proteomes" id="UP000176282">
    <property type="component" value="Unassembled WGS sequence"/>
</dbReference>
<organism evidence="6 7">
    <name type="scientific">Candidatus Magasanikbacteria bacterium RIFCSPHIGHO2_02_FULL_47_14</name>
    <dbReference type="NCBI Taxonomy" id="1798680"/>
    <lineage>
        <taxon>Bacteria</taxon>
        <taxon>Candidatus Magasanikiibacteriota</taxon>
    </lineage>
</organism>
<sequence length="173" mass="18475">MAKTRQKKEGELQKITEAVASAKSAVFANFQGLTMSDMNELRDKCREAGVSCFASKKTLVKIALREAGFDVDTKAFDGGVAAFFGTKDEVAPAQIVAGFAKNHEMVRIFGGILEGAFIDTTKVKALSTLPSKQELLAKMVGTLNAPVSGFVNVLAGNMRGLMNVLNAIKEQKA</sequence>
<dbReference type="STRING" id="1798680.A3J66_03730"/>
<dbReference type="InterPro" id="IPR043141">
    <property type="entry name" value="Ribosomal_uL10-like_sf"/>
</dbReference>
<dbReference type="GO" id="GO:0005840">
    <property type="term" value="C:ribosome"/>
    <property type="evidence" value="ECO:0007669"/>
    <property type="project" value="UniProtKB-KW"/>
</dbReference>
<evidence type="ECO:0000256" key="1">
    <source>
        <dbReference type="ARBA" id="ARBA00008889"/>
    </source>
</evidence>
<accession>A0A1F6M7I1</accession>
<comment type="similarity">
    <text evidence="1 5">Belongs to the universal ribosomal protein uL10 family.</text>
</comment>
<proteinExistence type="inferred from homology"/>
<dbReference type="NCBIfam" id="NF000955">
    <property type="entry name" value="PRK00099.1-1"/>
    <property type="match status" value="1"/>
</dbReference>
<dbReference type="GO" id="GO:0006412">
    <property type="term" value="P:translation"/>
    <property type="evidence" value="ECO:0007669"/>
    <property type="project" value="UniProtKB-UniRule"/>
</dbReference>
<name>A0A1F6M7I1_9BACT</name>
<dbReference type="EMBL" id="MFQB01000031">
    <property type="protein sequence ID" value="OGH67508.1"/>
    <property type="molecule type" value="Genomic_DNA"/>
</dbReference>
<evidence type="ECO:0000256" key="5">
    <source>
        <dbReference type="HAMAP-Rule" id="MF_00362"/>
    </source>
</evidence>
<dbReference type="InterPro" id="IPR022973">
    <property type="entry name" value="Ribosomal_uL10_bac"/>
</dbReference>
<keyword evidence="5" id="KW-0694">RNA-binding</keyword>
<reference evidence="6 7" key="1">
    <citation type="journal article" date="2016" name="Nat. Commun.">
        <title>Thousands of microbial genomes shed light on interconnected biogeochemical processes in an aquifer system.</title>
        <authorList>
            <person name="Anantharaman K."/>
            <person name="Brown C.T."/>
            <person name="Hug L.A."/>
            <person name="Sharon I."/>
            <person name="Castelle C.J."/>
            <person name="Probst A.J."/>
            <person name="Thomas B.C."/>
            <person name="Singh A."/>
            <person name="Wilkins M.J."/>
            <person name="Karaoz U."/>
            <person name="Brodie E.L."/>
            <person name="Williams K.H."/>
            <person name="Hubbard S.S."/>
            <person name="Banfield J.F."/>
        </authorList>
    </citation>
    <scope>NUCLEOTIDE SEQUENCE [LARGE SCALE GENOMIC DNA]</scope>
</reference>
<evidence type="ECO:0000313" key="7">
    <source>
        <dbReference type="Proteomes" id="UP000176282"/>
    </source>
</evidence>
<dbReference type="GO" id="GO:0070180">
    <property type="term" value="F:large ribosomal subunit rRNA binding"/>
    <property type="evidence" value="ECO:0007669"/>
    <property type="project" value="UniProtKB-UniRule"/>
</dbReference>
<dbReference type="PANTHER" id="PTHR11560">
    <property type="entry name" value="39S RIBOSOMAL PROTEIN L10, MITOCHONDRIAL"/>
    <property type="match status" value="1"/>
</dbReference>
<dbReference type="GO" id="GO:1990904">
    <property type="term" value="C:ribonucleoprotein complex"/>
    <property type="evidence" value="ECO:0007669"/>
    <property type="project" value="UniProtKB-KW"/>
</dbReference>
<dbReference type="SUPFAM" id="SSF160369">
    <property type="entry name" value="Ribosomal protein L10-like"/>
    <property type="match status" value="1"/>
</dbReference>
<comment type="function">
    <text evidence="5">Forms part of the ribosomal stalk, playing a central role in the interaction of the ribosome with GTP-bound translation factors.</text>
</comment>
<dbReference type="InterPro" id="IPR001790">
    <property type="entry name" value="Ribosomal_uL10"/>
</dbReference>
<evidence type="ECO:0000313" key="6">
    <source>
        <dbReference type="EMBL" id="OGH67508.1"/>
    </source>
</evidence>
<dbReference type="Pfam" id="PF00466">
    <property type="entry name" value="Ribosomal_L10"/>
    <property type="match status" value="1"/>
</dbReference>
<dbReference type="CDD" id="cd05797">
    <property type="entry name" value="Ribosomal_L10"/>
    <property type="match status" value="1"/>
</dbReference>
<comment type="subunit">
    <text evidence="5">Part of the ribosomal stalk of the 50S ribosomal subunit. The N-terminus interacts with L11 and the large rRNA to form the base of the stalk. The C-terminus forms an elongated spine to which L12 dimers bind in a sequential fashion forming a multimeric L10(L12)X complex.</text>
</comment>
<evidence type="ECO:0000256" key="2">
    <source>
        <dbReference type="ARBA" id="ARBA00022980"/>
    </source>
</evidence>
<dbReference type="InterPro" id="IPR047865">
    <property type="entry name" value="Ribosomal_uL10_bac_type"/>
</dbReference>
<comment type="caution">
    <text evidence="6">The sequence shown here is derived from an EMBL/GenBank/DDBJ whole genome shotgun (WGS) entry which is preliminary data.</text>
</comment>
<dbReference type="HAMAP" id="MF_00362">
    <property type="entry name" value="Ribosomal_uL10"/>
    <property type="match status" value="1"/>
</dbReference>
<keyword evidence="5" id="KW-0699">rRNA-binding</keyword>
<dbReference type="Gene3D" id="3.30.70.1730">
    <property type="match status" value="1"/>
</dbReference>
<keyword evidence="3 5" id="KW-0687">Ribonucleoprotein</keyword>
<gene>
    <name evidence="5" type="primary">rplJ</name>
    <name evidence="6" type="ORF">A3J66_03730</name>
</gene>
<dbReference type="AlphaFoldDB" id="A0A1F6M7I1"/>
<keyword evidence="2 5" id="KW-0689">Ribosomal protein</keyword>
<evidence type="ECO:0000256" key="4">
    <source>
        <dbReference type="ARBA" id="ARBA00035202"/>
    </source>
</evidence>
<dbReference type="Gene3D" id="6.10.250.290">
    <property type="match status" value="1"/>
</dbReference>